<evidence type="ECO:0000313" key="2">
    <source>
        <dbReference type="Proteomes" id="UP000266188"/>
    </source>
</evidence>
<protein>
    <submittedName>
        <fullName evidence="1">Uncharacterized protein</fullName>
    </submittedName>
</protein>
<dbReference type="Proteomes" id="UP000266188">
    <property type="component" value="Unassembled WGS sequence"/>
</dbReference>
<keyword evidence="2" id="KW-1185">Reference proteome</keyword>
<name>A0A3A2ZE49_9EURO</name>
<proteinExistence type="predicted"/>
<dbReference type="OrthoDB" id="5979581at2759"/>
<accession>A0A3A2ZE49</accession>
<reference evidence="2" key="1">
    <citation type="submission" date="2017-02" db="EMBL/GenBank/DDBJ databases">
        <authorList>
            <person name="Tafer H."/>
            <person name="Lopandic K."/>
        </authorList>
    </citation>
    <scope>NUCLEOTIDE SEQUENCE [LARGE SCALE GENOMIC DNA]</scope>
    <source>
        <strain evidence="2">CBS 366.77</strain>
    </source>
</reference>
<sequence>MVPIPDLSTIDDYLKNMTPDPVAYGTGTDLSTIMSQPLTGFYIRDSTDLMLTGKVFFSEER</sequence>
<organism evidence="1 2">
    <name type="scientific">Aspergillus sclerotialis</name>
    <dbReference type="NCBI Taxonomy" id="2070753"/>
    <lineage>
        <taxon>Eukaryota</taxon>
        <taxon>Fungi</taxon>
        <taxon>Dikarya</taxon>
        <taxon>Ascomycota</taxon>
        <taxon>Pezizomycotina</taxon>
        <taxon>Eurotiomycetes</taxon>
        <taxon>Eurotiomycetidae</taxon>
        <taxon>Eurotiales</taxon>
        <taxon>Aspergillaceae</taxon>
        <taxon>Aspergillus</taxon>
        <taxon>Aspergillus subgen. Polypaecilum</taxon>
    </lineage>
</organism>
<dbReference type="AlphaFoldDB" id="A0A3A2ZE49"/>
<evidence type="ECO:0000313" key="1">
    <source>
        <dbReference type="EMBL" id="RJE17604.1"/>
    </source>
</evidence>
<dbReference type="EMBL" id="MVGC01000819">
    <property type="protein sequence ID" value="RJE17604.1"/>
    <property type="molecule type" value="Genomic_DNA"/>
</dbReference>
<comment type="caution">
    <text evidence="1">The sequence shown here is derived from an EMBL/GenBank/DDBJ whole genome shotgun (WGS) entry which is preliminary data.</text>
</comment>
<gene>
    <name evidence="1" type="ORF">PHISCL_10060</name>
</gene>